<keyword evidence="3" id="KW-0804">Transcription</keyword>
<dbReference type="AlphaFoldDB" id="A0A2K8Z8J5"/>
<dbReference type="GO" id="GO:0003700">
    <property type="term" value="F:DNA-binding transcription factor activity"/>
    <property type="evidence" value="ECO:0007669"/>
    <property type="project" value="InterPro"/>
</dbReference>
<reference evidence="5 6" key="1">
    <citation type="submission" date="2017-11" db="EMBL/GenBank/DDBJ databases">
        <title>Taxonomic description and genome sequences of Spirosoma HA7 sp. nov., isolated from pollen microhabitat of Corylus avellana.</title>
        <authorList>
            <person name="Ambika Manirajan B."/>
            <person name="Suarez C."/>
            <person name="Ratering S."/>
            <person name="Geissler-Plaum R."/>
            <person name="Cardinale M."/>
            <person name="Sylvia S."/>
        </authorList>
    </citation>
    <scope>NUCLEOTIDE SEQUENCE [LARGE SCALE GENOMIC DNA]</scope>
    <source>
        <strain evidence="5 6">HA7</strain>
    </source>
</reference>
<gene>
    <name evidence="5" type="ORF">CWM47_32475</name>
</gene>
<dbReference type="GO" id="GO:0043565">
    <property type="term" value="F:sequence-specific DNA binding"/>
    <property type="evidence" value="ECO:0007669"/>
    <property type="project" value="InterPro"/>
</dbReference>
<dbReference type="InterPro" id="IPR054015">
    <property type="entry name" value="ExsA-like_N"/>
</dbReference>
<dbReference type="Pfam" id="PF22200">
    <property type="entry name" value="ExsA_N"/>
    <property type="match status" value="1"/>
</dbReference>
<keyword evidence="1" id="KW-0805">Transcription regulation</keyword>
<dbReference type="InterPro" id="IPR009057">
    <property type="entry name" value="Homeodomain-like_sf"/>
</dbReference>
<protein>
    <submittedName>
        <fullName evidence="5">AraC family transcriptional regulator</fullName>
    </submittedName>
</protein>
<sequence>MPSIESNTTLSEPKIFPEQYVPDHVFVYIETGSIHCYDGSKNQVLNPGEYYLFRKYQLIRYFLPKGSDGTGFIRLCLEEALLKKFWEAHRPPVMEFTSPDAFIKLKKNKLIPNFIRSLKHIYYQGDIEEAFTAVKQEELLIILLQQQPELAGILFDFGKPQKIDLEEFMLRHYKFNVSIDQFAYLTGRSLSAFKRDFNRLFNQTPSRWLVQKRLQEAYFLLHETHKKPSEIYLGLGFESFSHFSFAFKKQFGLTPTKLTERK</sequence>
<dbReference type="SMART" id="SM00342">
    <property type="entry name" value="HTH_ARAC"/>
    <property type="match status" value="1"/>
</dbReference>
<evidence type="ECO:0000256" key="3">
    <source>
        <dbReference type="ARBA" id="ARBA00023163"/>
    </source>
</evidence>
<accession>A0A2K8Z8J5</accession>
<keyword evidence="2" id="KW-0238">DNA-binding</keyword>
<evidence type="ECO:0000313" key="5">
    <source>
        <dbReference type="EMBL" id="AUD06149.1"/>
    </source>
</evidence>
<dbReference type="EMBL" id="CP025096">
    <property type="protein sequence ID" value="AUD06149.1"/>
    <property type="molecule type" value="Genomic_DNA"/>
</dbReference>
<evidence type="ECO:0000259" key="4">
    <source>
        <dbReference type="PROSITE" id="PS01124"/>
    </source>
</evidence>
<dbReference type="KEGG" id="spir:CWM47_32475"/>
<dbReference type="RefSeq" id="WP_100992699.1">
    <property type="nucleotide sequence ID" value="NZ_CP025096.1"/>
</dbReference>
<dbReference type="Proteomes" id="UP000232883">
    <property type="component" value="Chromosome"/>
</dbReference>
<dbReference type="InterPro" id="IPR018060">
    <property type="entry name" value="HTH_AraC"/>
</dbReference>
<evidence type="ECO:0000256" key="2">
    <source>
        <dbReference type="ARBA" id="ARBA00023125"/>
    </source>
</evidence>
<evidence type="ECO:0000256" key="1">
    <source>
        <dbReference type="ARBA" id="ARBA00023015"/>
    </source>
</evidence>
<dbReference type="InterPro" id="IPR050204">
    <property type="entry name" value="AraC_XylS_family_regulators"/>
</dbReference>
<dbReference type="SUPFAM" id="SSF46689">
    <property type="entry name" value="Homeodomain-like"/>
    <property type="match status" value="2"/>
</dbReference>
<dbReference type="SUPFAM" id="SSF51215">
    <property type="entry name" value="Regulatory protein AraC"/>
    <property type="match status" value="1"/>
</dbReference>
<name>A0A2K8Z8J5_9BACT</name>
<dbReference type="Pfam" id="PF12833">
    <property type="entry name" value="HTH_18"/>
    <property type="match status" value="1"/>
</dbReference>
<proteinExistence type="predicted"/>
<dbReference type="PANTHER" id="PTHR46796">
    <property type="entry name" value="HTH-TYPE TRANSCRIPTIONAL ACTIVATOR RHAS-RELATED"/>
    <property type="match status" value="1"/>
</dbReference>
<dbReference type="Gene3D" id="1.10.10.60">
    <property type="entry name" value="Homeodomain-like"/>
    <property type="match status" value="1"/>
</dbReference>
<keyword evidence="6" id="KW-1185">Reference proteome</keyword>
<organism evidence="5 6">
    <name type="scientific">Spirosoma pollinicola</name>
    <dbReference type="NCBI Taxonomy" id="2057025"/>
    <lineage>
        <taxon>Bacteria</taxon>
        <taxon>Pseudomonadati</taxon>
        <taxon>Bacteroidota</taxon>
        <taxon>Cytophagia</taxon>
        <taxon>Cytophagales</taxon>
        <taxon>Cytophagaceae</taxon>
        <taxon>Spirosoma</taxon>
    </lineage>
</organism>
<dbReference type="InterPro" id="IPR037923">
    <property type="entry name" value="HTH-like"/>
</dbReference>
<dbReference type="PROSITE" id="PS01124">
    <property type="entry name" value="HTH_ARAC_FAMILY_2"/>
    <property type="match status" value="1"/>
</dbReference>
<evidence type="ECO:0000313" key="6">
    <source>
        <dbReference type="Proteomes" id="UP000232883"/>
    </source>
</evidence>
<dbReference type="OrthoDB" id="4480133at2"/>
<dbReference type="PANTHER" id="PTHR46796:SF6">
    <property type="entry name" value="ARAC SUBFAMILY"/>
    <property type="match status" value="1"/>
</dbReference>
<feature type="domain" description="HTH araC/xylS-type" evidence="4">
    <location>
        <begin position="163"/>
        <end position="261"/>
    </location>
</feature>